<evidence type="ECO:0000256" key="1">
    <source>
        <dbReference type="SAM" id="MobiDB-lite"/>
    </source>
</evidence>
<protein>
    <recommendedName>
        <fullName evidence="5">Lipoprotein</fullName>
    </recommendedName>
</protein>
<keyword evidence="2" id="KW-0732">Signal</keyword>
<gene>
    <name evidence="3" type="ORF">GYN08_07555</name>
</gene>
<accession>A0ABX0F3V3</accession>
<reference evidence="3 4" key="1">
    <citation type="submission" date="2020-01" db="EMBL/GenBank/DDBJ databases">
        <title>Polyphasic characterisation and genomic insights into a novel alkali tolerant bacterium VR-M41.</title>
        <authorList>
            <person name="Vemuluri V.R."/>
        </authorList>
    </citation>
    <scope>NUCLEOTIDE SEQUENCE [LARGE SCALE GENOMIC DNA]</scope>
    <source>
        <strain evidence="3 4">VR-M41</strain>
    </source>
</reference>
<feature type="region of interest" description="Disordered" evidence="1">
    <location>
        <begin position="27"/>
        <end position="59"/>
    </location>
</feature>
<proteinExistence type="predicted"/>
<comment type="caution">
    <text evidence="3">The sequence shown here is derived from an EMBL/GenBank/DDBJ whole genome shotgun (WGS) entry which is preliminary data.</text>
</comment>
<organism evidence="3 4">
    <name type="scientific">Saccharibacillus alkalitolerans</name>
    <dbReference type="NCBI Taxonomy" id="2705290"/>
    <lineage>
        <taxon>Bacteria</taxon>
        <taxon>Bacillati</taxon>
        <taxon>Bacillota</taxon>
        <taxon>Bacilli</taxon>
        <taxon>Bacillales</taxon>
        <taxon>Paenibacillaceae</taxon>
        <taxon>Saccharibacillus</taxon>
    </lineage>
</organism>
<evidence type="ECO:0000313" key="3">
    <source>
        <dbReference type="EMBL" id="NGZ75170.1"/>
    </source>
</evidence>
<sequence length="195" mass="20455">MNKAAAGLGLVLGFALLAGCGNNDATTATTEGEQNPAATEAPAKTETPAAAEKTDAQTSPSIVNDQDAFLNAISAKGTWIIAVLNDMTIDQDLVLDGQFENKGEPARKIALYSQDADRNVTARYTLTAPKMTVNSENARIQGGTFKGDVYVTANGFQVVDGTVDGNLYFSTQEQLDAFKLEDGAKVTGETAVKAE</sequence>
<keyword evidence="4" id="KW-1185">Reference proteome</keyword>
<dbReference type="Proteomes" id="UP000800303">
    <property type="component" value="Unassembled WGS sequence"/>
</dbReference>
<feature type="signal peptide" evidence="2">
    <location>
        <begin position="1"/>
        <end position="25"/>
    </location>
</feature>
<dbReference type="EMBL" id="JAAFGS010000002">
    <property type="protein sequence ID" value="NGZ75170.1"/>
    <property type="molecule type" value="Genomic_DNA"/>
</dbReference>
<evidence type="ECO:0000256" key="2">
    <source>
        <dbReference type="SAM" id="SignalP"/>
    </source>
</evidence>
<evidence type="ECO:0000313" key="4">
    <source>
        <dbReference type="Proteomes" id="UP000800303"/>
    </source>
</evidence>
<feature type="compositionally biased region" description="Low complexity" evidence="1">
    <location>
        <begin position="36"/>
        <end position="51"/>
    </location>
</feature>
<evidence type="ECO:0008006" key="5">
    <source>
        <dbReference type="Google" id="ProtNLM"/>
    </source>
</evidence>
<name>A0ABX0F3V3_9BACL</name>
<dbReference type="PROSITE" id="PS51257">
    <property type="entry name" value="PROKAR_LIPOPROTEIN"/>
    <property type="match status" value="1"/>
</dbReference>
<feature type="chain" id="PRO_5045617638" description="Lipoprotein" evidence="2">
    <location>
        <begin position="26"/>
        <end position="195"/>
    </location>
</feature>